<evidence type="ECO:0000256" key="2">
    <source>
        <dbReference type="ARBA" id="ARBA00010977"/>
    </source>
</evidence>
<feature type="domain" description="Origin recognition complex subunit 3 N-terminal" evidence="10">
    <location>
        <begin position="54"/>
        <end position="349"/>
    </location>
</feature>
<keyword evidence="7" id="KW-0539">Nucleus</keyword>
<evidence type="ECO:0000259" key="10">
    <source>
        <dbReference type="Pfam" id="PF07034"/>
    </source>
</evidence>
<comment type="similarity">
    <text evidence="2">Belongs to the ORC3 family.</text>
</comment>
<dbReference type="CDD" id="cd20704">
    <property type="entry name" value="Orc3"/>
    <property type="match status" value="2"/>
</dbReference>
<proteinExistence type="inferred from homology"/>
<comment type="subcellular location">
    <subcellularLocation>
        <location evidence="1">Nucleus</location>
    </subcellularLocation>
</comment>
<dbReference type="GO" id="GO:0006270">
    <property type="term" value="P:DNA replication initiation"/>
    <property type="evidence" value="ECO:0007669"/>
    <property type="project" value="TreeGrafter"/>
</dbReference>
<evidence type="ECO:0000256" key="3">
    <source>
        <dbReference type="ARBA" id="ARBA00019085"/>
    </source>
</evidence>
<comment type="subunit">
    <text evidence="8">Component of ORC, a complex composed of at least 6 subunits: ORC1, ORC2, ORC3, ORC4, ORC5 and ORC6. ORC is regulated in a cell-cycle dependent manner. It is sequentially assembled at the exit from anaphase of mitosis and disassembled as cells enter S phase.</text>
</comment>
<evidence type="ECO:0000259" key="11">
    <source>
        <dbReference type="Pfam" id="PF18137"/>
    </source>
</evidence>
<gene>
    <name evidence="13" type="ORF">RAG0_01869</name>
</gene>
<evidence type="ECO:0000256" key="5">
    <source>
        <dbReference type="ARBA" id="ARBA00022705"/>
    </source>
</evidence>
<dbReference type="InterPro" id="IPR040855">
    <property type="entry name" value="ORC_WH_C"/>
</dbReference>
<dbReference type="PANTHER" id="PTHR12748:SF0">
    <property type="entry name" value="ORIGIN RECOGNITION COMPLEX SUBUNIT 3"/>
    <property type="match status" value="1"/>
</dbReference>
<dbReference type="Pfam" id="PF19675">
    <property type="entry name" value="ORC3_ins"/>
    <property type="match status" value="1"/>
</dbReference>
<dbReference type="GO" id="GO:0031261">
    <property type="term" value="C:DNA replication preinitiation complex"/>
    <property type="evidence" value="ECO:0007669"/>
    <property type="project" value="TreeGrafter"/>
</dbReference>
<sequence length="714" mass="80580">MSEIDEQVSHIGFDAEDHQIAYVYNPAKADDEPLTRPSKRRKVAKTRISAAKDAQAKLFRFDCLINGLESQECADLRQTLFENSWSATEVRIQSILNEANEDTLTEVTTFINASYSKRQAEKVPTGFVVTGPNITSQGLLFNQLAAHLKSEVNGPVVILRSGDASNLKAILKQLLRDATNQKLSMNDDEDISAHKDGRKLLNYDLEILHEHVESHGSQAVVIAFQDSEAFDSNLMADLISLFSSWSDRIPFLLLFGIATSVDLFNERLSRSASRSLKGRQFDVEQTSSQLERIFQTAVSGAEAPLRLGTKLVSELIERQQDHFQSVQSFVEALKYSYMCHFYGNPLSILNDVSTSSSLSKLLQSPHFELIRMLPSFKSLIEGLVEAGDMDQARELLKDDNILLQKVTDSLESRNSDILRILRAMHMAVTCFPEPVPVIELYMTTFEGKLSESDLVKSVLENIKRMAPEDFINFIRTAIESTKTGSIEKDLVGWMEEEPAFIRDLSEIQSQVSSILEDSQESSRPVRSSYAIHSTGVRTTVIAQRVQLSYEKSSLSNQDKEFTALVDRLSQLLISYFTLESPQNMFLNEVWLFNSTSPYRDYFTPRPRAVIERALSAPYDYLNCECCEAVEGLSSTHPATALLYQMYLETGLLINIYDLWSAFFEMLNDGEEQKMDERDALVLFYRALADLKSLGMVKQSKKKADHLAKVAWKGL</sequence>
<dbReference type="GO" id="GO:0005664">
    <property type="term" value="C:nuclear origin of replication recognition complex"/>
    <property type="evidence" value="ECO:0007669"/>
    <property type="project" value="InterPro"/>
</dbReference>
<evidence type="ECO:0000256" key="8">
    <source>
        <dbReference type="ARBA" id="ARBA00026084"/>
    </source>
</evidence>
<evidence type="ECO:0000313" key="13">
    <source>
        <dbReference type="EMBL" id="CZS91090.1"/>
    </source>
</evidence>
<name>A0A1E1JZM3_9HELO</name>
<evidence type="ECO:0000313" key="14">
    <source>
        <dbReference type="Proteomes" id="UP000178912"/>
    </source>
</evidence>
<accession>A0A1E1JZM3</accession>
<dbReference type="Proteomes" id="UP000178912">
    <property type="component" value="Unassembled WGS sequence"/>
</dbReference>
<dbReference type="InterPro" id="IPR045663">
    <property type="entry name" value="ORC3_ins"/>
</dbReference>
<evidence type="ECO:0000259" key="12">
    <source>
        <dbReference type="Pfam" id="PF19675"/>
    </source>
</evidence>
<organism evidence="13 14">
    <name type="scientific">Rhynchosporium agropyri</name>
    <dbReference type="NCBI Taxonomy" id="914238"/>
    <lineage>
        <taxon>Eukaryota</taxon>
        <taxon>Fungi</taxon>
        <taxon>Dikarya</taxon>
        <taxon>Ascomycota</taxon>
        <taxon>Pezizomycotina</taxon>
        <taxon>Leotiomycetes</taxon>
        <taxon>Helotiales</taxon>
        <taxon>Ploettnerulaceae</taxon>
        <taxon>Rhynchosporium</taxon>
    </lineage>
</organism>
<reference evidence="14" key="1">
    <citation type="submission" date="2016-03" db="EMBL/GenBank/DDBJ databases">
        <authorList>
            <person name="Guldener U."/>
        </authorList>
    </citation>
    <scope>NUCLEOTIDE SEQUENCE [LARGE SCALE GENOMIC DNA]</scope>
    <source>
        <strain evidence="14">04CH-RAC-A.6.1</strain>
    </source>
</reference>
<dbReference type="InterPro" id="IPR045667">
    <property type="entry name" value="ORC3_N"/>
</dbReference>
<evidence type="ECO:0000256" key="4">
    <source>
        <dbReference type="ARBA" id="ARBA00022553"/>
    </source>
</evidence>
<comment type="function">
    <text evidence="9">Component of the origin recognition complex (ORC) that binds origins of replication. DNA-binding is ATP-dependent. The specific DNA sequences that define origins of replication have not been identified yet. ORC is required to assemble the pre-replication complex necessary to initiate DNA replication. Binds histone H3 and H4 trimethylation marks H3K9me3, H3K27me3 and H4K20me3.</text>
</comment>
<dbReference type="Pfam" id="PF18137">
    <property type="entry name" value="WHD_ORC"/>
    <property type="match status" value="1"/>
</dbReference>
<dbReference type="AlphaFoldDB" id="A0A1E1JZM3"/>
<evidence type="ECO:0000256" key="6">
    <source>
        <dbReference type="ARBA" id="ARBA00023125"/>
    </source>
</evidence>
<dbReference type="OrthoDB" id="10265211at2759"/>
<dbReference type="InterPro" id="IPR020795">
    <property type="entry name" value="ORC3"/>
</dbReference>
<evidence type="ECO:0000256" key="7">
    <source>
        <dbReference type="ARBA" id="ARBA00023242"/>
    </source>
</evidence>
<keyword evidence="5" id="KW-0235">DNA replication</keyword>
<keyword evidence="6" id="KW-0238">DNA-binding</keyword>
<evidence type="ECO:0000256" key="9">
    <source>
        <dbReference type="ARBA" id="ARBA00045241"/>
    </source>
</evidence>
<dbReference type="Pfam" id="PF07034">
    <property type="entry name" value="ORC3_N"/>
    <property type="match status" value="1"/>
</dbReference>
<dbReference type="PANTHER" id="PTHR12748">
    <property type="entry name" value="ORIGIN RECOGNITION COMPLEX SUBUNIT 3"/>
    <property type="match status" value="1"/>
</dbReference>
<protein>
    <recommendedName>
        <fullName evidence="3">Origin recognition complex subunit 3</fullName>
    </recommendedName>
</protein>
<dbReference type="GO" id="GO:0005656">
    <property type="term" value="C:nuclear pre-replicative complex"/>
    <property type="evidence" value="ECO:0007669"/>
    <property type="project" value="TreeGrafter"/>
</dbReference>
<feature type="domain" description="Origin recognition complex subunit 3 insertion" evidence="12">
    <location>
        <begin position="363"/>
        <end position="594"/>
    </location>
</feature>
<keyword evidence="4" id="KW-0597">Phosphoprotein</keyword>
<feature type="domain" description="Origin recognition complex subunit 3 winged helix C-terminal" evidence="11">
    <location>
        <begin position="607"/>
        <end position="711"/>
    </location>
</feature>
<dbReference type="GO" id="GO:0003688">
    <property type="term" value="F:DNA replication origin binding"/>
    <property type="evidence" value="ECO:0007669"/>
    <property type="project" value="TreeGrafter"/>
</dbReference>
<keyword evidence="14" id="KW-1185">Reference proteome</keyword>
<evidence type="ECO:0000256" key="1">
    <source>
        <dbReference type="ARBA" id="ARBA00004123"/>
    </source>
</evidence>
<dbReference type="EMBL" id="FJUX01000007">
    <property type="protein sequence ID" value="CZS91090.1"/>
    <property type="molecule type" value="Genomic_DNA"/>
</dbReference>